<name>A0ABW1MG32_9ACTN</name>
<dbReference type="EMBL" id="JBHSPX010000002">
    <property type="protein sequence ID" value="MFC6062255.1"/>
    <property type="molecule type" value="Genomic_DNA"/>
</dbReference>
<keyword evidence="2" id="KW-0812">Transmembrane</keyword>
<keyword evidence="2" id="KW-1133">Transmembrane helix</keyword>
<accession>A0ABW1MG32</accession>
<dbReference type="Proteomes" id="UP001596139">
    <property type="component" value="Unassembled WGS sequence"/>
</dbReference>
<sequence>MSEERERPAGTAGTMGADGEEAPEGGARFQRLRTWGLALAGIVISSLVAALVTNYFDTWTSAGDIPGGRGLHAESQVWWDKTRDVRTVAMPHSVDLDDLGLAAGDADGQFDALVKDGGSYAGMMRIRLTLMNFAKSPVVITGVRAVPTAEKPVPSGPSFSCGGAQGSTGVTRVRLDLGSADKEAEEYDGDELVGRYPAEQIQLAKQDEPAIFDVRVKAGPTFYTYVIEIHYTQGTTKGTLRVDDGGKPFALGPVNKRATHYRCDENTNTWVRS</sequence>
<evidence type="ECO:0000313" key="3">
    <source>
        <dbReference type="EMBL" id="MFC6062255.1"/>
    </source>
</evidence>
<feature type="transmembrane region" description="Helical" evidence="2">
    <location>
        <begin position="35"/>
        <end position="56"/>
    </location>
</feature>
<keyword evidence="4" id="KW-1185">Reference proteome</keyword>
<comment type="caution">
    <text evidence="3">The sequence shown here is derived from an EMBL/GenBank/DDBJ whole genome shotgun (WGS) entry which is preliminary data.</text>
</comment>
<reference evidence="4" key="1">
    <citation type="journal article" date="2019" name="Int. J. Syst. Evol. Microbiol.">
        <title>The Global Catalogue of Microorganisms (GCM) 10K type strain sequencing project: providing services to taxonomists for standard genome sequencing and annotation.</title>
        <authorList>
            <consortium name="The Broad Institute Genomics Platform"/>
            <consortium name="The Broad Institute Genome Sequencing Center for Infectious Disease"/>
            <person name="Wu L."/>
            <person name="Ma J."/>
        </authorList>
    </citation>
    <scope>NUCLEOTIDE SEQUENCE [LARGE SCALE GENOMIC DNA]</scope>
    <source>
        <strain evidence="4">CGMCC 1.15180</strain>
    </source>
</reference>
<evidence type="ECO:0000256" key="1">
    <source>
        <dbReference type="SAM" id="MobiDB-lite"/>
    </source>
</evidence>
<keyword evidence="2" id="KW-0472">Membrane</keyword>
<evidence type="ECO:0000256" key="2">
    <source>
        <dbReference type="SAM" id="Phobius"/>
    </source>
</evidence>
<feature type="region of interest" description="Disordered" evidence="1">
    <location>
        <begin position="1"/>
        <end position="24"/>
    </location>
</feature>
<protein>
    <submittedName>
        <fullName evidence="3">Uncharacterized protein</fullName>
    </submittedName>
</protein>
<evidence type="ECO:0000313" key="4">
    <source>
        <dbReference type="Proteomes" id="UP001596139"/>
    </source>
</evidence>
<gene>
    <name evidence="3" type="ORF">ACFP4F_06830</name>
</gene>
<dbReference type="RefSeq" id="WP_157848868.1">
    <property type="nucleotide sequence ID" value="NZ_JBHSPX010000002.1"/>
</dbReference>
<proteinExistence type="predicted"/>
<organism evidence="3 4">
    <name type="scientific">Streptomyces ochraceiscleroticus</name>
    <dbReference type="NCBI Taxonomy" id="47761"/>
    <lineage>
        <taxon>Bacteria</taxon>
        <taxon>Bacillati</taxon>
        <taxon>Actinomycetota</taxon>
        <taxon>Actinomycetes</taxon>
        <taxon>Kitasatosporales</taxon>
        <taxon>Streptomycetaceae</taxon>
        <taxon>Streptomyces</taxon>
    </lineage>
</organism>